<evidence type="ECO:0000313" key="6">
    <source>
        <dbReference type="Proteomes" id="UP000663829"/>
    </source>
</evidence>
<evidence type="ECO:0000256" key="3">
    <source>
        <dbReference type="SAM" id="MobiDB-lite"/>
    </source>
</evidence>
<comment type="caution">
    <text evidence="4">The sequence shown here is derived from an EMBL/GenBank/DDBJ whole genome shotgun (WGS) entry which is preliminary data.</text>
</comment>
<name>A0A815GAU4_9BILA</name>
<sequence length="128" mass="13788">MKLMKGATEAIVVAGGAEQGDVIVGGNGEGKQANRLHYPAGLSFDRHGNLYVIDKWNHRVQRFSIDDDAEAISESVANNTRLTPKLNRLRPRTVGVGAKQLAGNSQKSSTSSSLVGKKRKQDDDNDVS</sequence>
<evidence type="ECO:0000313" key="5">
    <source>
        <dbReference type="EMBL" id="CAF4193182.1"/>
    </source>
</evidence>
<dbReference type="Proteomes" id="UP000663829">
    <property type="component" value="Unassembled WGS sequence"/>
</dbReference>
<dbReference type="Proteomes" id="UP000681722">
    <property type="component" value="Unassembled WGS sequence"/>
</dbReference>
<accession>A0A815GAU4</accession>
<feature type="repeat" description="NHL" evidence="2">
    <location>
        <begin position="30"/>
        <end position="66"/>
    </location>
</feature>
<reference evidence="4" key="1">
    <citation type="submission" date="2021-02" db="EMBL/GenBank/DDBJ databases">
        <authorList>
            <person name="Nowell W R."/>
        </authorList>
    </citation>
    <scope>NUCLEOTIDE SEQUENCE</scope>
</reference>
<evidence type="ECO:0000313" key="4">
    <source>
        <dbReference type="EMBL" id="CAF1336001.1"/>
    </source>
</evidence>
<dbReference type="InterPro" id="IPR011042">
    <property type="entry name" value="6-blade_b-propeller_TolB-like"/>
</dbReference>
<dbReference type="SUPFAM" id="SSF50956">
    <property type="entry name" value="Thermostable phytase (3-phytase)"/>
    <property type="match status" value="1"/>
</dbReference>
<dbReference type="EMBL" id="CAJOBC010055925">
    <property type="protein sequence ID" value="CAF4193182.1"/>
    <property type="molecule type" value="Genomic_DNA"/>
</dbReference>
<evidence type="ECO:0000256" key="2">
    <source>
        <dbReference type="PROSITE-ProRule" id="PRU00504"/>
    </source>
</evidence>
<keyword evidence="1" id="KW-0677">Repeat</keyword>
<dbReference type="Gene3D" id="2.120.10.30">
    <property type="entry name" value="TolB, C-terminal domain"/>
    <property type="match status" value="1"/>
</dbReference>
<dbReference type="AlphaFoldDB" id="A0A815GAU4"/>
<dbReference type="PROSITE" id="PS51125">
    <property type="entry name" value="NHL"/>
    <property type="match status" value="1"/>
</dbReference>
<proteinExistence type="predicted"/>
<dbReference type="InterPro" id="IPR001258">
    <property type="entry name" value="NHL_repeat"/>
</dbReference>
<keyword evidence="6" id="KW-1185">Reference proteome</keyword>
<evidence type="ECO:0000256" key="1">
    <source>
        <dbReference type="ARBA" id="ARBA00022737"/>
    </source>
</evidence>
<dbReference type="OrthoDB" id="342730at2759"/>
<dbReference type="Pfam" id="PF01436">
    <property type="entry name" value="NHL"/>
    <property type="match status" value="1"/>
</dbReference>
<organism evidence="4 6">
    <name type="scientific">Didymodactylos carnosus</name>
    <dbReference type="NCBI Taxonomy" id="1234261"/>
    <lineage>
        <taxon>Eukaryota</taxon>
        <taxon>Metazoa</taxon>
        <taxon>Spiralia</taxon>
        <taxon>Gnathifera</taxon>
        <taxon>Rotifera</taxon>
        <taxon>Eurotatoria</taxon>
        <taxon>Bdelloidea</taxon>
        <taxon>Philodinida</taxon>
        <taxon>Philodinidae</taxon>
        <taxon>Didymodactylos</taxon>
    </lineage>
</organism>
<evidence type="ECO:0008006" key="7">
    <source>
        <dbReference type="Google" id="ProtNLM"/>
    </source>
</evidence>
<gene>
    <name evidence="4" type="ORF">GPM918_LOCUS30190</name>
    <name evidence="5" type="ORF">SRO942_LOCUS30795</name>
</gene>
<feature type="compositionally biased region" description="Polar residues" evidence="3">
    <location>
        <begin position="102"/>
        <end position="114"/>
    </location>
</feature>
<dbReference type="EMBL" id="CAJNOQ010014151">
    <property type="protein sequence ID" value="CAF1336001.1"/>
    <property type="molecule type" value="Genomic_DNA"/>
</dbReference>
<protein>
    <recommendedName>
        <fullName evidence="7">NHL repeat-containing protein</fullName>
    </recommendedName>
</protein>
<feature type="region of interest" description="Disordered" evidence="3">
    <location>
        <begin position="83"/>
        <end position="128"/>
    </location>
</feature>